<comment type="caution">
    <text evidence="1">The sequence shown here is derived from an EMBL/GenBank/DDBJ whole genome shotgun (WGS) entry which is preliminary data.</text>
</comment>
<gene>
    <name evidence="1" type="ORF">ACHAXA_001463</name>
</gene>
<sequence length="159" mass="17699">MDRVMTFKFTKVTIAAVLAFDVKHVVAYEEKQHIEGDDKDNVESLQDRGQKKRHLVEDTKAVGVTPFDKKGFDASTTTTPEALFEEPDYGILGTTKADKLPKPTTTLRKMRRGKTNKNCAKSPPVYYNGYGCGGKQCCDKSVIDFDVMLSNAVTKRVSV</sequence>
<accession>A0ABD3RZ43</accession>
<proteinExistence type="predicted"/>
<keyword evidence="2" id="KW-1185">Reference proteome</keyword>
<name>A0ABD3RZ43_9STRA</name>
<organism evidence="1 2">
    <name type="scientific">Cyclostephanos tholiformis</name>
    <dbReference type="NCBI Taxonomy" id="382380"/>
    <lineage>
        <taxon>Eukaryota</taxon>
        <taxon>Sar</taxon>
        <taxon>Stramenopiles</taxon>
        <taxon>Ochrophyta</taxon>
        <taxon>Bacillariophyta</taxon>
        <taxon>Coscinodiscophyceae</taxon>
        <taxon>Thalassiosirophycidae</taxon>
        <taxon>Stephanodiscales</taxon>
        <taxon>Stephanodiscaceae</taxon>
        <taxon>Cyclostephanos</taxon>
    </lineage>
</organism>
<dbReference type="AlphaFoldDB" id="A0ABD3RZ43"/>
<evidence type="ECO:0000313" key="1">
    <source>
        <dbReference type="EMBL" id="KAL3817456.1"/>
    </source>
</evidence>
<dbReference type="EMBL" id="JALLPB020000103">
    <property type="protein sequence ID" value="KAL3817456.1"/>
    <property type="molecule type" value="Genomic_DNA"/>
</dbReference>
<evidence type="ECO:0000313" key="2">
    <source>
        <dbReference type="Proteomes" id="UP001530377"/>
    </source>
</evidence>
<reference evidence="1 2" key="1">
    <citation type="submission" date="2024-10" db="EMBL/GenBank/DDBJ databases">
        <title>Updated reference genomes for cyclostephanoid diatoms.</title>
        <authorList>
            <person name="Roberts W.R."/>
            <person name="Alverson A.J."/>
        </authorList>
    </citation>
    <scope>NUCLEOTIDE SEQUENCE [LARGE SCALE GENOMIC DNA]</scope>
    <source>
        <strain evidence="1 2">AJA228-03</strain>
    </source>
</reference>
<dbReference type="Proteomes" id="UP001530377">
    <property type="component" value="Unassembled WGS sequence"/>
</dbReference>
<protein>
    <submittedName>
        <fullName evidence="1">Uncharacterized protein</fullName>
    </submittedName>
</protein>